<gene>
    <name evidence="2" type="ORF">NDU88_004271</name>
</gene>
<comment type="caution">
    <text evidence="2">The sequence shown here is derived from an EMBL/GenBank/DDBJ whole genome shotgun (WGS) entry which is preliminary data.</text>
</comment>
<evidence type="ECO:0000313" key="2">
    <source>
        <dbReference type="EMBL" id="KAJ1151491.1"/>
    </source>
</evidence>
<protein>
    <submittedName>
        <fullName evidence="2">Uncharacterized protein</fullName>
    </submittedName>
</protein>
<name>A0AAV7RF96_PLEWA</name>
<dbReference type="EMBL" id="JANPWB010000009">
    <property type="protein sequence ID" value="KAJ1151491.1"/>
    <property type="molecule type" value="Genomic_DNA"/>
</dbReference>
<sequence>MVAEESNQAVPGCSLVGEDLSHLITQIEEEERKRYLLMTVPPCGARISGSSTTALSFPEGALLTLGDLRHKEGKTKYDNVINKSVYIKDDLGALSKEMGEHDGLIRRVLKNHTTGEPVLNKLAILPEVMTKLLGDLKEVASGRSQKDDNNKQADGAIAAFSPQAGHRDGVIEATTDEAREPHHANSRDSPAEVSH</sequence>
<evidence type="ECO:0000313" key="3">
    <source>
        <dbReference type="Proteomes" id="UP001066276"/>
    </source>
</evidence>
<feature type="compositionally biased region" description="Basic and acidic residues" evidence="1">
    <location>
        <begin position="141"/>
        <end position="151"/>
    </location>
</feature>
<evidence type="ECO:0000256" key="1">
    <source>
        <dbReference type="SAM" id="MobiDB-lite"/>
    </source>
</evidence>
<organism evidence="2 3">
    <name type="scientific">Pleurodeles waltl</name>
    <name type="common">Iberian ribbed newt</name>
    <dbReference type="NCBI Taxonomy" id="8319"/>
    <lineage>
        <taxon>Eukaryota</taxon>
        <taxon>Metazoa</taxon>
        <taxon>Chordata</taxon>
        <taxon>Craniata</taxon>
        <taxon>Vertebrata</taxon>
        <taxon>Euteleostomi</taxon>
        <taxon>Amphibia</taxon>
        <taxon>Batrachia</taxon>
        <taxon>Caudata</taxon>
        <taxon>Salamandroidea</taxon>
        <taxon>Salamandridae</taxon>
        <taxon>Pleurodelinae</taxon>
        <taxon>Pleurodeles</taxon>
    </lineage>
</organism>
<proteinExistence type="predicted"/>
<feature type="region of interest" description="Disordered" evidence="1">
    <location>
        <begin position="141"/>
        <end position="195"/>
    </location>
</feature>
<dbReference type="AlphaFoldDB" id="A0AAV7RF96"/>
<feature type="compositionally biased region" description="Basic and acidic residues" evidence="1">
    <location>
        <begin position="165"/>
        <end position="195"/>
    </location>
</feature>
<accession>A0AAV7RF96</accession>
<keyword evidence="3" id="KW-1185">Reference proteome</keyword>
<reference evidence="2" key="1">
    <citation type="journal article" date="2022" name="bioRxiv">
        <title>Sequencing and chromosome-scale assembly of the giantPleurodeles waltlgenome.</title>
        <authorList>
            <person name="Brown T."/>
            <person name="Elewa A."/>
            <person name="Iarovenko S."/>
            <person name="Subramanian E."/>
            <person name="Araus A.J."/>
            <person name="Petzold A."/>
            <person name="Susuki M."/>
            <person name="Suzuki K.-i.T."/>
            <person name="Hayashi T."/>
            <person name="Toyoda A."/>
            <person name="Oliveira C."/>
            <person name="Osipova E."/>
            <person name="Leigh N.D."/>
            <person name="Simon A."/>
            <person name="Yun M.H."/>
        </authorList>
    </citation>
    <scope>NUCLEOTIDE SEQUENCE</scope>
    <source>
        <strain evidence="2">20211129_DDA</strain>
        <tissue evidence="2">Liver</tissue>
    </source>
</reference>
<dbReference type="Proteomes" id="UP001066276">
    <property type="component" value="Chromosome 5"/>
</dbReference>